<protein>
    <submittedName>
        <fullName evidence="2">Uncharacterized protein</fullName>
    </submittedName>
</protein>
<feature type="region of interest" description="Disordered" evidence="1">
    <location>
        <begin position="1"/>
        <end position="70"/>
    </location>
</feature>
<comment type="caution">
    <text evidence="2">The sequence shown here is derived from an EMBL/GenBank/DDBJ whole genome shotgun (WGS) entry which is preliminary data.</text>
</comment>
<keyword evidence="3" id="KW-1185">Reference proteome</keyword>
<evidence type="ECO:0000256" key="1">
    <source>
        <dbReference type="SAM" id="MobiDB-lite"/>
    </source>
</evidence>
<name>A0A6G4VBF8_9ACTN</name>
<evidence type="ECO:0000313" key="2">
    <source>
        <dbReference type="EMBL" id="NGO11235.1"/>
    </source>
</evidence>
<organism evidence="2 3">
    <name type="scientific">Streptomyces scabichelini</name>
    <dbReference type="NCBI Taxonomy" id="2711217"/>
    <lineage>
        <taxon>Bacteria</taxon>
        <taxon>Bacillati</taxon>
        <taxon>Actinomycetota</taxon>
        <taxon>Actinomycetes</taxon>
        <taxon>Kitasatosporales</taxon>
        <taxon>Streptomycetaceae</taxon>
        <taxon>Streptomyces</taxon>
    </lineage>
</organism>
<sequence length="70" mass="7513">MNDVNDMETTVTDPRVAGHDARDPRVAMSQAGDGGRGRHRGPVAVQDDEAAPRGRHRKPAEPERSAGVEV</sequence>
<reference evidence="2 3" key="1">
    <citation type="submission" date="2020-02" db="EMBL/GenBank/DDBJ databases">
        <title>Whole-genome analyses of novel actinobacteria.</title>
        <authorList>
            <person name="Sahin N."/>
            <person name="Gencbay T."/>
        </authorList>
    </citation>
    <scope>NUCLEOTIDE SEQUENCE [LARGE SCALE GENOMIC DNA]</scope>
    <source>
        <strain evidence="2 3">HC44</strain>
    </source>
</reference>
<dbReference type="AlphaFoldDB" id="A0A6G4VBF8"/>
<accession>A0A6G4VBF8</accession>
<evidence type="ECO:0000313" key="3">
    <source>
        <dbReference type="Proteomes" id="UP000472335"/>
    </source>
</evidence>
<dbReference type="RefSeq" id="WP_165263599.1">
    <property type="nucleotide sequence ID" value="NZ_JAAKZY010000097.1"/>
</dbReference>
<gene>
    <name evidence="2" type="ORF">G5C60_27435</name>
</gene>
<proteinExistence type="predicted"/>
<dbReference type="EMBL" id="JAAKZY010000097">
    <property type="protein sequence ID" value="NGO11235.1"/>
    <property type="molecule type" value="Genomic_DNA"/>
</dbReference>
<dbReference type="Proteomes" id="UP000472335">
    <property type="component" value="Unassembled WGS sequence"/>
</dbReference>
<feature type="compositionally biased region" description="Basic and acidic residues" evidence="1">
    <location>
        <begin position="59"/>
        <end position="70"/>
    </location>
</feature>
<feature type="compositionally biased region" description="Basic and acidic residues" evidence="1">
    <location>
        <begin position="16"/>
        <end position="25"/>
    </location>
</feature>